<protein>
    <submittedName>
        <fullName evidence="3">Conserved putative membrane protein</fullName>
    </submittedName>
</protein>
<sequence>MTQTNTTTGENTPDWPSRAWFRRPSTWTWFGFGLVLMVYADLAWRRRWMSDDGLIVLRTVRQILAGNGPVFNIGERVETNTSPLWTAVLSVLGLIPGVPLEWISVVTGLVFSVVGLFFGLDGARRLYQPLAFHGLAPAGALVVCALPPFRDFATSGLETGLITLWLGGTWWLLVRRASTVDDLRSWPVALVAGLGPLVRPDLALFSVVALVALLVLLRPGRRRALGLLAVAGALPLAYQVFRMGYYGLLTPNTALVKEASEVNWARGWAYLVDLVQPYWLWLPLLVLAVAAATVSSTVDKTFVVLTAVPLVGAVLLAGYVIRVGGDFMHGRMLLPALFCLLLPVLALPVTRLTVAFLVVVGIWAFVAAASLRPASSASPRAVGVTDERSFWSRSIGHEHPVLAGDYADHPLMPSALEAIHGVVGPAVLVQDYATRRWYAYPTDRPYVTVAADSMGALGLLIPLDVRLRDGYGLANPFAAHSTSLPNGRPGHQKWLPPVWELANSARLPIAEGGPARAEDVAAARAALDCPALRAIDASVRDPLTAARFADNFAGSFTRGSVRFPRVATPPVVCALQSREFAF</sequence>
<dbReference type="EMBL" id="CP008953">
    <property type="protein sequence ID" value="AIG81137.1"/>
    <property type="molecule type" value="Genomic_DNA"/>
</dbReference>
<dbReference type="HOGENOM" id="CLU_423257_0_0_11"/>
<feature type="transmembrane region" description="Helical" evidence="1">
    <location>
        <begin position="278"/>
        <end position="295"/>
    </location>
</feature>
<dbReference type="STRING" id="208439.AJAP_41820"/>
<feature type="transmembrane region" description="Helical" evidence="1">
    <location>
        <begin position="354"/>
        <end position="371"/>
    </location>
</feature>
<feature type="transmembrane region" description="Helical" evidence="1">
    <location>
        <begin position="327"/>
        <end position="347"/>
    </location>
</feature>
<keyword evidence="1" id="KW-0472">Membrane</keyword>
<feature type="domain" description="Terminal beta-(1-&gt;2)-arabinofuranosyltransferase C-terminal" evidence="2">
    <location>
        <begin position="419"/>
        <end position="559"/>
    </location>
</feature>
<dbReference type="InterPro" id="IPR058983">
    <property type="entry name" value="AftB_C"/>
</dbReference>
<dbReference type="RefSeq" id="WP_038521874.1">
    <property type="nucleotide sequence ID" value="NZ_CP008953.1"/>
</dbReference>
<dbReference type="eggNOG" id="COG1807">
    <property type="taxonomic scope" value="Bacteria"/>
</dbReference>
<evidence type="ECO:0000259" key="2">
    <source>
        <dbReference type="Pfam" id="PF26371"/>
    </source>
</evidence>
<dbReference type="Proteomes" id="UP000028492">
    <property type="component" value="Chromosome"/>
</dbReference>
<feature type="transmembrane region" description="Helical" evidence="1">
    <location>
        <begin position="197"/>
        <end position="217"/>
    </location>
</feature>
<feature type="transmembrane region" description="Helical" evidence="1">
    <location>
        <begin position="126"/>
        <end position="147"/>
    </location>
</feature>
<evidence type="ECO:0000256" key="1">
    <source>
        <dbReference type="SAM" id="Phobius"/>
    </source>
</evidence>
<feature type="transmembrane region" description="Helical" evidence="1">
    <location>
        <begin position="102"/>
        <end position="120"/>
    </location>
</feature>
<organism evidence="3 4">
    <name type="scientific">Amycolatopsis japonica</name>
    <dbReference type="NCBI Taxonomy" id="208439"/>
    <lineage>
        <taxon>Bacteria</taxon>
        <taxon>Bacillati</taxon>
        <taxon>Actinomycetota</taxon>
        <taxon>Actinomycetes</taxon>
        <taxon>Pseudonocardiales</taxon>
        <taxon>Pseudonocardiaceae</taxon>
        <taxon>Amycolatopsis</taxon>
        <taxon>Amycolatopsis japonica group</taxon>
    </lineage>
</organism>
<evidence type="ECO:0000313" key="3">
    <source>
        <dbReference type="EMBL" id="AIG81137.1"/>
    </source>
</evidence>
<keyword evidence="4" id="KW-1185">Reference proteome</keyword>
<gene>
    <name evidence="3" type="ORF">AJAP_41820</name>
</gene>
<dbReference type="KEGG" id="aja:AJAP_41820"/>
<keyword evidence="1" id="KW-1133">Transmembrane helix</keyword>
<feature type="transmembrane region" description="Helical" evidence="1">
    <location>
        <begin position="26"/>
        <end position="44"/>
    </location>
</feature>
<evidence type="ECO:0000313" key="4">
    <source>
        <dbReference type="Proteomes" id="UP000028492"/>
    </source>
</evidence>
<name>A0A075V472_9PSEU</name>
<keyword evidence="1" id="KW-0812">Transmembrane</keyword>
<dbReference type="AlphaFoldDB" id="A0A075V472"/>
<proteinExistence type="predicted"/>
<reference evidence="3 4" key="1">
    <citation type="journal article" date="2014" name="J. Biotechnol.">
        <title>Complete genome sequence of the actinobacterium Amycolatopsis japonica MG417-CF17(T) (=DSM 44213T) producing (S,S)-N,N'-ethylenediaminedisuccinic acid.</title>
        <authorList>
            <person name="Stegmann E."/>
            <person name="Albersmeier A."/>
            <person name="Spohn M."/>
            <person name="Gert H."/>
            <person name="Weber T."/>
            <person name="Wohlleben W."/>
            <person name="Kalinowski J."/>
            <person name="Ruckert C."/>
        </authorList>
    </citation>
    <scope>NUCLEOTIDE SEQUENCE [LARGE SCALE GENOMIC DNA]</scope>
    <source>
        <strain evidence="4">MG417-CF17 (DSM 44213)</strain>
    </source>
</reference>
<accession>A0A075V472</accession>
<feature type="transmembrane region" description="Helical" evidence="1">
    <location>
        <begin position="224"/>
        <end position="241"/>
    </location>
</feature>
<feature type="transmembrane region" description="Helical" evidence="1">
    <location>
        <begin position="302"/>
        <end position="321"/>
    </location>
</feature>
<dbReference type="Pfam" id="PF26371">
    <property type="entry name" value="AftB_C"/>
    <property type="match status" value="1"/>
</dbReference>